<accession>U2FLA7</accession>
<evidence type="ECO:0000313" key="5">
    <source>
        <dbReference type="Proteomes" id="UP000005707"/>
    </source>
</evidence>
<keyword evidence="5" id="KW-1185">Reference proteome</keyword>
<reference evidence="4 5" key="2">
    <citation type="journal article" date="2013" name="PLoS ONE">
        <title>INDIGO - INtegrated Data Warehouse of MIcrobial GenOmes with Examples from the Red Sea Extremophiles.</title>
        <authorList>
            <person name="Alam I."/>
            <person name="Antunes A."/>
            <person name="Kamau A.A."/>
            <person name="Ba Alawi W."/>
            <person name="Kalkatawi M."/>
            <person name="Stingl U."/>
            <person name="Bajic V.B."/>
        </authorList>
    </citation>
    <scope>NUCLEOTIDE SEQUENCE [LARGE SCALE GENOMIC DNA]</scope>
    <source>
        <strain evidence="4 5">SSD-17B</strain>
    </source>
</reference>
<keyword evidence="1" id="KW-0433">Leucine-rich repeat</keyword>
<dbReference type="STRING" id="1033810.HLPCO_001898"/>
<dbReference type="SMART" id="SM00365">
    <property type="entry name" value="LRR_SD22"/>
    <property type="match status" value="20"/>
</dbReference>
<feature type="chain" id="PRO_5004626695" evidence="3">
    <location>
        <begin position="26"/>
        <end position="1565"/>
    </location>
</feature>
<dbReference type="EMBL" id="AFNU02000006">
    <property type="protein sequence ID" value="ERJ11984.1"/>
    <property type="molecule type" value="Genomic_DNA"/>
</dbReference>
<dbReference type="OrthoDB" id="1910526at2"/>
<reference evidence="4 5" key="1">
    <citation type="journal article" date="2011" name="J. Bacteriol.">
        <title>Genome sequence of Haloplasma contractile, an unusual contractile bacterium from a deep-sea anoxic brine lake.</title>
        <authorList>
            <person name="Antunes A."/>
            <person name="Alam I."/>
            <person name="El Dorry H."/>
            <person name="Siam R."/>
            <person name="Robertson A."/>
            <person name="Bajic V.B."/>
            <person name="Stingl U."/>
        </authorList>
    </citation>
    <scope>NUCLEOTIDE SEQUENCE [LARGE SCALE GENOMIC DNA]</scope>
    <source>
        <strain evidence="4 5">SSD-17B</strain>
    </source>
</reference>
<keyword evidence="2" id="KW-0677">Repeat</keyword>
<dbReference type="eggNOG" id="COG4886">
    <property type="taxonomic scope" value="Bacteria"/>
</dbReference>
<organism evidence="4 5">
    <name type="scientific">Haloplasma contractile SSD-17B</name>
    <dbReference type="NCBI Taxonomy" id="1033810"/>
    <lineage>
        <taxon>Bacteria</taxon>
        <taxon>Bacillati</taxon>
        <taxon>Mycoplasmatota</taxon>
        <taxon>Mollicutes</taxon>
        <taxon>Haloplasmatales</taxon>
        <taxon>Haloplasmataceae</taxon>
        <taxon>Haloplasma</taxon>
    </lineage>
</organism>
<dbReference type="SMART" id="SM00364">
    <property type="entry name" value="LRR_BAC"/>
    <property type="match status" value="10"/>
</dbReference>
<feature type="signal peptide" evidence="3">
    <location>
        <begin position="1"/>
        <end position="25"/>
    </location>
</feature>
<dbReference type="RefSeq" id="WP_008827409.1">
    <property type="nucleotide sequence ID" value="NZ_AFNU02000006.1"/>
</dbReference>
<evidence type="ECO:0000256" key="2">
    <source>
        <dbReference type="ARBA" id="ARBA00022737"/>
    </source>
</evidence>
<dbReference type="InterPro" id="IPR003591">
    <property type="entry name" value="Leu-rich_rpt_typical-subtyp"/>
</dbReference>
<dbReference type="PANTHER" id="PTHR46652:SF8">
    <property type="entry name" value="LEUCINE RICH REPEAT CONTAINING 23"/>
    <property type="match status" value="1"/>
</dbReference>
<dbReference type="InterPro" id="IPR050836">
    <property type="entry name" value="SDS22/Internalin_LRR"/>
</dbReference>
<evidence type="ECO:0000313" key="4">
    <source>
        <dbReference type="EMBL" id="ERJ11984.1"/>
    </source>
</evidence>
<dbReference type="Gene3D" id="3.80.10.10">
    <property type="entry name" value="Ribonuclease Inhibitor"/>
    <property type="match status" value="7"/>
</dbReference>
<keyword evidence="3" id="KW-0732">Signal</keyword>
<evidence type="ECO:0000256" key="3">
    <source>
        <dbReference type="SAM" id="SignalP"/>
    </source>
</evidence>
<protein>
    <submittedName>
        <fullName evidence="4">Surface protein responsible for cell interaction contains cell adhesion domain containing p</fullName>
    </submittedName>
</protein>
<dbReference type="InterPro" id="IPR025875">
    <property type="entry name" value="Leu-rich_rpt_4"/>
</dbReference>
<dbReference type="SMART" id="SM00369">
    <property type="entry name" value="LRR_TYP"/>
    <property type="match status" value="16"/>
</dbReference>
<comment type="caution">
    <text evidence="4">The sequence shown here is derived from an EMBL/GenBank/DDBJ whole genome shotgun (WGS) entry which is preliminary data.</text>
</comment>
<dbReference type="PROSITE" id="PS51257">
    <property type="entry name" value="PROKAR_LIPOPROTEIN"/>
    <property type="match status" value="1"/>
</dbReference>
<dbReference type="InterPro" id="IPR032675">
    <property type="entry name" value="LRR_dom_sf"/>
</dbReference>
<name>U2FLA7_9MOLU</name>
<dbReference type="PANTHER" id="PTHR46652">
    <property type="entry name" value="LEUCINE-RICH REPEAT AND IQ DOMAIN-CONTAINING PROTEIN 1-RELATED"/>
    <property type="match status" value="1"/>
</dbReference>
<dbReference type="Pfam" id="PF12799">
    <property type="entry name" value="LRR_4"/>
    <property type="match status" value="2"/>
</dbReference>
<dbReference type="SUPFAM" id="SSF52058">
    <property type="entry name" value="L domain-like"/>
    <property type="match status" value="3"/>
</dbReference>
<dbReference type="Pfam" id="PF13855">
    <property type="entry name" value="LRR_8"/>
    <property type="match status" value="1"/>
</dbReference>
<dbReference type="InParanoid" id="U2FLA7"/>
<dbReference type="InterPro" id="IPR001611">
    <property type="entry name" value="Leu-rich_rpt"/>
</dbReference>
<gene>
    <name evidence="4" type="ORF">HLPCO_001898</name>
</gene>
<proteinExistence type="predicted"/>
<sequence>MFRNKWFNSLILFIAVLILSSCSDRGENEFLPEYCSTYNEFIYTTSDDFYDLLLDNGYTIDKDSYYESVVDVKTITYNEQITLKDDEMDLNGIECFPYIKKIELEGKSIKDLSPLTELKRVEQLTINNTRVMTLLPIRNMVKIKSLTVTNNANLRDLNGIESFSRLQTVDLSRNRLINISKLELLTNLEHIVLKDNDIQTIDSLSTLPKLTYLDIEHNRVDFNEKDTISGFKKLETLKGKSNRICETRAFSSFEQLKFLDLSDNNLMNALNDSSCTLTEPDFTFLNKVTTLESFYVTENELKNLDSLNDAKISHLKELNLSKNKLSSIEPLFYNQSIQNGSLTTLNISDNEPLTTIAGIHKIDSLEVLNARNNSINQIEDLFLLNNLVDADLSSNKIVALPNTVTQSGDVLLPAIQTLNLSNNNIESIDNFRENGSLITINLTDNNVKEISNSFNNMTELKTVLLTDVTKDDGKENQIAYIEDSFNNLANLEFEETGILRFNFTTKADTGNGDGLKIIGSFNEMEQFTSVDMTNYGVSMIDEDSFMLNNVLEFNASQNSLETLDWINNLPNLMALLVGDNKISVPNASTFEQSNVRILDLGNNKLVDIDFLQYMPGLELVNLESNFIDDVSVFNGKRHEFKELKELSLKNNQVQRVNGLTDLPSLTTLNLMENEITEINGVNDQPALSNLPTLTDLYFGNETHLTKINGLNALGITELDLKTITSQEVEISSVSLSDNHNMTELDISDKLILDGISNLQHGFSFISNLDYLESLNLSNTGMTDLTPLSNLTQLKMLALNYNHSVAEGQSLTDLSPLENLKNLEILALDGNNIQDVSTLQDYPNLEILSLQENNIGTLNGINQMPNLNMLSLYMNPIHTIDGLNNIGLDSLSLNSFAITEITSDSLKDNHFTDLDLSNQSLTNIEFTKNLTYLDTLNLSHNALTNISSLSYLKNLKELDLGHNNIDDISKLGTLSSLQKLYLNDNNITSIKSLQTGSSVLDALTQLEYLNLRENTITELTGLNNMVNLEELYLPTTITTFKDTLSGTNSLREINKQEPKNLFSQFDVTVKDLVIDNSFNSHAFNQIYMQAGFNETISGSFKKVTHLDLSHTAYSTSTQLSFIKDMDSLTTLIYNGTNIQTLSNVNCNANLSELDLSNSSITTVSNSFVNCSSLKEINLSNTGINDFTFIESNTNLESIDLRSLTIDLDTFTLDISNMSQLSQVDLSGTSIRVLDNSFNNNNKVTNIIFESAARIKNSFNNLPNFKKNSFSNTLFLISPENQIHIDHSFNQTSSINDIEFANYNTSVYISDSFNGATNVGSLSFKDPSRVYELSGFNNTSLAELQGFENLQLIEGFEQAKLSAIELTSEHITDAMINELITNIDQSSVEIFTIANSNYVSQATLNNINKLQNLEDLTIRYIDNVNHIDSISLELVNQLKFFKFEHDTPDENRIIDVLARKTTTTTILRIYPGNSGIDYETSLRSLFETNIRSNSSYMNTLETEITNQYDQELRETLETQYPDESYDEITIRLNEIKQEAAYSIEITNRINNTILEQVDDKMSKYLIY</sequence>
<evidence type="ECO:0000256" key="1">
    <source>
        <dbReference type="ARBA" id="ARBA00022614"/>
    </source>
</evidence>
<dbReference type="Proteomes" id="UP000005707">
    <property type="component" value="Unassembled WGS sequence"/>
</dbReference>
<dbReference type="PROSITE" id="PS51450">
    <property type="entry name" value="LRR"/>
    <property type="match status" value="15"/>
</dbReference>